<comment type="subcellular location">
    <subcellularLocation>
        <location evidence="1">Membrane</location>
        <topology evidence="1">Multi-pass membrane protein</topology>
    </subcellularLocation>
</comment>
<dbReference type="PANTHER" id="PTHR33048">
    <property type="entry name" value="PTH11-LIKE INTEGRAL MEMBRANE PROTEIN (AFU_ORTHOLOGUE AFUA_5G11245)"/>
    <property type="match status" value="1"/>
</dbReference>
<feature type="transmembrane region" description="Helical" evidence="7">
    <location>
        <begin position="60"/>
        <end position="80"/>
    </location>
</feature>
<evidence type="ECO:0000256" key="7">
    <source>
        <dbReference type="SAM" id="Phobius"/>
    </source>
</evidence>
<feature type="compositionally biased region" description="Pro residues" evidence="6">
    <location>
        <begin position="469"/>
        <end position="478"/>
    </location>
</feature>
<keyword evidence="10" id="KW-1185">Reference proteome</keyword>
<evidence type="ECO:0000256" key="2">
    <source>
        <dbReference type="ARBA" id="ARBA00022692"/>
    </source>
</evidence>
<evidence type="ECO:0000313" key="10">
    <source>
        <dbReference type="Proteomes" id="UP000803884"/>
    </source>
</evidence>
<name>A0AB34KUR2_9PEZI</name>
<dbReference type="RefSeq" id="XP_069231106.1">
    <property type="nucleotide sequence ID" value="XM_069371800.1"/>
</dbReference>
<feature type="transmembrane region" description="Helical" evidence="7">
    <location>
        <begin position="224"/>
        <end position="246"/>
    </location>
</feature>
<organism evidence="9 10">
    <name type="scientific">Cladosporium halotolerans</name>
    <dbReference type="NCBI Taxonomy" id="1052096"/>
    <lineage>
        <taxon>Eukaryota</taxon>
        <taxon>Fungi</taxon>
        <taxon>Dikarya</taxon>
        <taxon>Ascomycota</taxon>
        <taxon>Pezizomycotina</taxon>
        <taxon>Dothideomycetes</taxon>
        <taxon>Dothideomycetidae</taxon>
        <taxon>Cladosporiales</taxon>
        <taxon>Cladosporiaceae</taxon>
        <taxon>Cladosporium</taxon>
    </lineage>
</organism>
<feature type="transmembrane region" description="Helical" evidence="7">
    <location>
        <begin position="258"/>
        <end position="282"/>
    </location>
</feature>
<evidence type="ECO:0000256" key="6">
    <source>
        <dbReference type="SAM" id="MobiDB-lite"/>
    </source>
</evidence>
<evidence type="ECO:0000256" key="5">
    <source>
        <dbReference type="ARBA" id="ARBA00038359"/>
    </source>
</evidence>
<comment type="similarity">
    <text evidence="5">Belongs to the SAT4 family.</text>
</comment>
<dbReference type="GeneID" id="96004638"/>
<dbReference type="EMBL" id="JAAQHG020000008">
    <property type="protein sequence ID" value="KAL1588001.1"/>
    <property type="molecule type" value="Genomic_DNA"/>
</dbReference>
<evidence type="ECO:0000256" key="1">
    <source>
        <dbReference type="ARBA" id="ARBA00004141"/>
    </source>
</evidence>
<feature type="transmembrane region" description="Helical" evidence="7">
    <location>
        <begin position="103"/>
        <end position="127"/>
    </location>
</feature>
<reference evidence="9 10" key="1">
    <citation type="journal article" date="2020" name="Microbiol. Resour. Announc.">
        <title>Draft Genome Sequence of a Cladosporium Species Isolated from the Mesophotic Ascidian Didemnum maculosum.</title>
        <authorList>
            <person name="Gioti A."/>
            <person name="Siaperas R."/>
            <person name="Nikolaivits E."/>
            <person name="Le Goff G."/>
            <person name="Ouazzani J."/>
            <person name="Kotoulas G."/>
            <person name="Topakas E."/>
        </authorList>
    </citation>
    <scope>NUCLEOTIDE SEQUENCE [LARGE SCALE GENOMIC DNA]</scope>
    <source>
        <strain evidence="9 10">TM138-S3</strain>
    </source>
</reference>
<sequence length="520" mass="58097">MREIPLKVYLDWPAPNYENPETRGGALLAVNIVFIILVTLSVIVRLYSRIVIKCQGGIDDAMIVLAYVFTVGMTAVVLLANRQYGWNRHTWDVPADMIQNANIIAYSAKIMFTFAASFTRLSLIFLYYRLIKDTNIRGYLYALHFSLAFNIAVCITFVFLSTFACVPVQAYWQFPNVIDGRCMDEGVSTLTAGVVNCVADLLCTVLPIPVVLSLRMPLRQRIGVCFLLSAGIVVTIAGVVRTYFIWKSLIATYDESWFTYPLWISAALEIDIAVISACVPAMKTVLWKPFRRWTNDVYTHWTTSHRGSRTRGVQLSSQDPAVDSAYGGSNRGHYALNNMGSEKSAPRKGLRDTVVLEQAIAQLPPAGHHHPHTGQLIDHEKGPKQDPREFAQALYNPQRDRLEIQKETGFKVSCTSDARKDRHLPYAPPPGQLPHRPRHQPLMPTRRGDDVTPRSLDVMASTRRNVPAALPPSSPQPIPVSQNTTEPLPPPTPMSIMSDDSEPAMTARKDKRKGGTFFFG</sequence>
<keyword evidence="2 7" id="KW-0812">Transmembrane</keyword>
<feature type="transmembrane region" description="Helical" evidence="7">
    <location>
        <begin position="139"/>
        <end position="172"/>
    </location>
</feature>
<feature type="transmembrane region" description="Helical" evidence="7">
    <location>
        <begin position="192"/>
        <end position="212"/>
    </location>
</feature>
<dbReference type="InterPro" id="IPR052337">
    <property type="entry name" value="SAT4-like"/>
</dbReference>
<dbReference type="Proteomes" id="UP000803884">
    <property type="component" value="Unassembled WGS sequence"/>
</dbReference>
<evidence type="ECO:0000256" key="3">
    <source>
        <dbReference type="ARBA" id="ARBA00022989"/>
    </source>
</evidence>
<dbReference type="AlphaFoldDB" id="A0AB34KUR2"/>
<evidence type="ECO:0000256" key="4">
    <source>
        <dbReference type="ARBA" id="ARBA00023136"/>
    </source>
</evidence>
<feature type="domain" description="Rhodopsin" evidence="8">
    <location>
        <begin position="44"/>
        <end position="286"/>
    </location>
</feature>
<keyword evidence="3 7" id="KW-1133">Transmembrane helix</keyword>
<accession>A0AB34KUR2</accession>
<dbReference type="PANTHER" id="PTHR33048:SF129">
    <property type="entry name" value="INTEGRAL MEMBRANE PROTEIN-RELATED"/>
    <property type="match status" value="1"/>
</dbReference>
<proteinExistence type="inferred from homology"/>
<feature type="region of interest" description="Disordered" evidence="6">
    <location>
        <begin position="419"/>
        <end position="520"/>
    </location>
</feature>
<evidence type="ECO:0000259" key="8">
    <source>
        <dbReference type="Pfam" id="PF20684"/>
    </source>
</evidence>
<evidence type="ECO:0000313" key="9">
    <source>
        <dbReference type="EMBL" id="KAL1588001.1"/>
    </source>
</evidence>
<comment type="caution">
    <text evidence="9">The sequence shown here is derived from an EMBL/GenBank/DDBJ whole genome shotgun (WGS) entry which is preliminary data.</text>
</comment>
<gene>
    <name evidence="9" type="ORF">WHR41_03194</name>
</gene>
<feature type="compositionally biased region" description="Basic and acidic residues" evidence="6">
    <location>
        <begin position="377"/>
        <end position="386"/>
    </location>
</feature>
<protein>
    <recommendedName>
        <fullName evidence="8">Rhodopsin domain-containing protein</fullName>
    </recommendedName>
</protein>
<dbReference type="GO" id="GO:0016020">
    <property type="term" value="C:membrane"/>
    <property type="evidence" value="ECO:0007669"/>
    <property type="project" value="UniProtKB-SubCell"/>
</dbReference>
<feature type="region of interest" description="Disordered" evidence="6">
    <location>
        <begin position="365"/>
        <end position="386"/>
    </location>
</feature>
<keyword evidence="4 7" id="KW-0472">Membrane</keyword>
<dbReference type="Pfam" id="PF20684">
    <property type="entry name" value="Fung_rhodopsin"/>
    <property type="match status" value="1"/>
</dbReference>
<dbReference type="InterPro" id="IPR049326">
    <property type="entry name" value="Rhodopsin_dom_fungi"/>
</dbReference>
<feature type="transmembrane region" description="Helical" evidence="7">
    <location>
        <begin position="26"/>
        <end position="48"/>
    </location>
</feature>